<dbReference type="PANTHER" id="PTHR33463:SF218">
    <property type="entry name" value="DISEASE RESISTANCE PROTEIN RPS2-LIKE"/>
    <property type="match status" value="1"/>
</dbReference>
<dbReference type="GO" id="GO:0005524">
    <property type="term" value="F:ATP binding"/>
    <property type="evidence" value="ECO:0007669"/>
    <property type="project" value="UniProtKB-KW"/>
</dbReference>
<evidence type="ECO:0000313" key="10">
    <source>
        <dbReference type="EMBL" id="PHT39542.1"/>
    </source>
</evidence>
<evidence type="ECO:0000259" key="9">
    <source>
        <dbReference type="Pfam" id="PF23598"/>
    </source>
</evidence>
<comment type="caution">
    <text evidence="10">The sequence shown here is derived from an EMBL/GenBank/DDBJ whole genome shotgun (WGS) entry which is preliminary data.</text>
</comment>
<evidence type="ECO:0000256" key="7">
    <source>
        <dbReference type="SAM" id="Coils"/>
    </source>
</evidence>
<protein>
    <submittedName>
        <fullName evidence="10">Uncharacterized protein</fullName>
    </submittedName>
</protein>
<evidence type="ECO:0000256" key="3">
    <source>
        <dbReference type="ARBA" id="ARBA00022737"/>
    </source>
</evidence>
<dbReference type="FunFam" id="1.10.8.430:FF:000003">
    <property type="entry name" value="Probable disease resistance protein At5g66910"/>
    <property type="match status" value="1"/>
</dbReference>
<dbReference type="PANTHER" id="PTHR33463">
    <property type="entry name" value="NB-ARC DOMAIN-CONTAINING PROTEIN-RELATED"/>
    <property type="match status" value="1"/>
</dbReference>
<dbReference type="PRINTS" id="PR00364">
    <property type="entry name" value="DISEASERSIST"/>
</dbReference>
<dbReference type="SUPFAM" id="SSF52058">
    <property type="entry name" value="L domain-like"/>
    <property type="match status" value="1"/>
</dbReference>
<feature type="coiled-coil region" evidence="7">
    <location>
        <begin position="30"/>
        <end position="64"/>
    </location>
</feature>
<evidence type="ECO:0000313" key="11">
    <source>
        <dbReference type="Proteomes" id="UP000224567"/>
    </source>
</evidence>
<dbReference type="STRING" id="33114.A0A2G2W2S8"/>
<evidence type="ECO:0000256" key="5">
    <source>
        <dbReference type="ARBA" id="ARBA00022821"/>
    </source>
</evidence>
<keyword evidence="6" id="KW-0067">ATP-binding</keyword>
<feature type="domain" description="Disease resistance R13L4/SHOC-2-like LRR" evidence="9">
    <location>
        <begin position="562"/>
        <end position="832"/>
    </location>
</feature>
<proteinExistence type="inferred from homology"/>
<dbReference type="InterPro" id="IPR032675">
    <property type="entry name" value="LRR_dom_sf"/>
</dbReference>
<dbReference type="SUPFAM" id="SSF52540">
    <property type="entry name" value="P-loop containing nucleoside triphosphate hydrolases"/>
    <property type="match status" value="1"/>
</dbReference>
<dbReference type="Gene3D" id="1.10.8.430">
    <property type="entry name" value="Helical domain of apoptotic protease-activating factors"/>
    <property type="match status" value="1"/>
</dbReference>
<keyword evidence="4" id="KW-0547">Nucleotide-binding</keyword>
<accession>A0A2G2W2S8</accession>
<sequence length="996" mass="112398">MEIVVNAVGGIIVEVGKFVSKCIYPKIENIVRFSSKIENLRKEMEKLTKFRDDIKEKVEGAEGEGYKPKPDVIKWIEDVHELEKEWESMQESIAVAKTLSYKCCPKCSLRSEISTQSHNIRDQLCSLIEVGQNFGSNLVVENYQMKKVEFIPGTSIEGQSAATRNLNKLLRLLEDDEVCIIGVWGTGGVGKTTLVKNLNNELLKNVSSPKLSFGVVVWVTVPKPPIDIRKIQAQIASRLNLPVDNEASVVSIAGKIYQRLKKETSFLLILDDVWEAVNLDDVGVPQPEYPAIRKVILTSRFLGVCKQMKTDTEMNIFTLKEDESWQLFVKNAGDVANLEYIQPLAKEIARECGGLPLAITVIGSSMRGKTRVELWEDALKSLRMSEPHNKDVEKKVYMVIKWSLDSLESQDIELASEQRSKNVDKKRGDIQSCFLYCSLYPAAIPIDDLILCWWAEGILGEHDTYEQAYNRGITLIESLKDACLLEADTMEIFTAKVVDCVKMHDVVRDVAIWIASTFGDEHTPVIQAGIGLTEISHIKISASVKRISFVSNEIEYLPDCFTKCPKITSLLLQDNEPLKKISQEFFLAFPALRVLNLSLTSITELPSSINSLCQLRTLILQSCFELKELPPVANLHNLQVLDCDNTVLHCLPQGMDNLTNLRLLNMLLVDFKSTNKGFFLKLPSIEMLDLSYSAVGATSFEEISSLQNLTYLSIKVDSSYFSNRDYTWMTRLKGFLIEVGETLIYVPYNKSMRAINVYKCEIFSNGELSGMLQFASDLYLHDCMGLRKLISYNTFNGLKSLNIQSCSCSFGPVEGGSGQFDPLPNLEYLDLHFVKNLKSVSDFGQYLGLRFSKLHQLDISQCASLTCLFNDGGACSVPKHLEEITIRYCGDLVDLFVQCSSSDQATLINSEIPRVRKLTLYDLAELRTLGQPQSMWEHLEELIVSDCDGLRKLPLSIQTSKNIKIIKGTSEWWSQLEWDDGNFKSNLEHCYKERYN</sequence>
<dbReference type="Gene3D" id="3.40.50.300">
    <property type="entry name" value="P-loop containing nucleotide triphosphate hydrolases"/>
    <property type="match status" value="1"/>
</dbReference>
<dbReference type="AlphaFoldDB" id="A0A2G2W2S8"/>
<dbReference type="InterPro" id="IPR002182">
    <property type="entry name" value="NB-ARC"/>
</dbReference>
<comment type="similarity">
    <text evidence="1">Belongs to the disease resistance NB-LRR family.</text>
</comment>
<keyword evidence="2" id="KW-0433">Leucine-rich repeat</keyword>
<dbReference type="InterPro" id="IPR050905">
    <property type="entry name" value="Plant_NBS-LRR"/>
</dbReference>
<dbReference type="GO" id="GO:0043531">
    <property type="term" value="F:ADP binding"/>
    <property type="evidence" value="ECO:0007669"/>
    <property type="project" value="InterPro"/>
</dbReference>
<dbReference type="FunFam" id="3.40.50.300:FF:001091">
    <property type="entry name" value="Probable disease resistance protein At1g61300"/>
    <property type="match status" value="1"/>
</dbReference>
<dbReference type="InterPro" id="IPR055414">
    <property type="entry name" value="LRR_R13L4/SHOC2-like"/>
</dbReference>
<dbReference type="OrthoDB" id="1937853at2759"/>
<organism evidence="10 11">
    <name type="scientific">Capsicum baccatum</name>
    <name type="common">Peruvian pepper</name>
    <dbReference type="NCBI Taxonomy" id="33114"/>
    <lineage>
        <taxon>Eukaryota</taxon>
        <taxon>Viridiplantae</taxon>
        <taxon>Streptophyta</taxon>
        <taxon>Embryophyta</taxon>
        <taxon>Tracheophyta</taxon>
        <taxon>Spermatophyta</taxon>
        <taxon>Magnoliopsida</taxon>
        <taxon>eudicotyledons</taxon>
        <taxon>Gunneridae</taxon>
        <taxon>Pentapetalae</taxon>
        <taxon>asterids</taxon>
        <taxon>lamiids</taxon>
        <taxon>Solanales</taxon>
        <taxon>Solanaceae</taxon>
        <taxon>Solanoideae</taxon>
        <taxon>Capsiceae</taxon>
        <taxon>Capsicum</taxon>
    </lineage>
</organism>
<dbReference type="Gene3D" id="3.80.10.10">
    <property type="entry name" value="Ribonuclease Inhibitor"/>
    <property type="match status" value="2"/>
</dbReference>
<keyword evidence="5" id="KW-0611">Plant defense</keyword>
<dbReference type="Pfam" id="PF00931">
    <property type="entry name" value="NB-ARC"/>
    <property type="match status" value="1"/>
</dbReference>
<dbReference type="GO" id="GO:0006952">
    <property type="term" value="P:defense response"/>
    <property type="evidence" value="ECO:0007669"/>
    <property type="project" value="UniProtKB-KW"/>
</dbReference>
<dbReference type="EMBL" id="MLFT02000008">
    <property type="protein sequence ID" value="PHT39542.1"/>
    <property type="molecule type" value="Genomic_DNA"/>
</dbReference>
<evidence type="ECO:0000256" key="2">
    <source>
        <dbReference type="ARBA" id="ARBA00022614"/>
    </source>
</evidence>
<reference evidence="10 11" key="1">
    <citation type="journal article" date="2017" name="Genome Biol.">
        <title>New reference genome sequences of hot pepper reveal the massive evolution of plant disease-resistance genes by retroduplication.</title>
        <authorList>
            <person name="Kim S."/>
            <person name="Park J."/>
            <person name="Yeom S.I."/>
            <person name="Kim Y.M."/>
            <person name="Seo E."/>
            <person name="Kim K.T."/>
            <person name="Kim M.S."/>
            <person name="Lee J.M."/>
            <person name="Cheong K."/>
            <person name="Shin H.S."/>
            <person name="Kim S.B."/>
            <person name="Han K."/>
            <person name="Lee J."/>
            <person name="Park M."/>
            <person name="Lee H.A."/>
            <person name="Lee H.Y."/>
            <person name="Lee Y."/>
            <person name="Oh S."/>
            <person name="Lee J.H."/>
            <person name="Choi E."/>
            <person name="Choi E."/>
            <person name="Lee S.E."/>
            <person name="Jeon J."/>
            <person name="Kim H."/>
            <person name="Choi G."/>
            <person name="Song H."/>
            <person name="Lee J."/>
            <person name="Lee S.C."/>
            <person name="Kwon J.K."/>
            <person name="Lee H.Y."/>
            <person name="Koo N."/>
            <person name="Hong Y."/>
            <person name="Kim R.W."/>
            <person name="Kang W.H."/>
            <person name="Huh J.H."/>
            <person name="Kang B.C."/>
            <person name="Yang T.J."/>
            <person name="Lee Y.H."/>
            <person name="Bennetzen J.L."/>
            <person name="Choi D."/>
        </authorList>
    </citation>
    <scope>NUCLEOTIDE SEQUENCE [LARGE SCALE GENOMIC DNA]</scope>
    <source>
        <strain evidence="11">cv. PBC81</strain>
    </source>
</reference>
<dbReference type="Proteomes" id="UP000224567">
    <property type="component" value="Unassembled WGS sequence"/>
</dbReference>
<evidence type="ECO:0000259" key="8">
    <source>
        <dbReference type="Pfam" id="PF00931"/>
    </source>
</evidence>
<gene>
    <name evidence="10" type="ORF">CQW23_18396</name>
</gene>
<dbReference type="InterPro" id="IPR027417">
    <property type="entry name" value="P-loop_NTPase"/>
</dbReference>
<dbReference type="Pfam" id="PF23598">
    <property type="entry name" value="LRR_14"/>
    <property type="match status" value="1"/>
</dbReference>
<keyword evidence="11" id="KW-1185">Reference proteome</keyword>
<name>A0A2G2W2S8_CAPBA</name>
<keyword evidence="3" id="KW-0677">Repeat</keyword>
<dbReference type="InterPro" id="IPR042197">
    <property type="entry name" value="Apaf_helical"/>
</dbReference>
<evidence type="ECO:0000256" key="4">
    <source>
        <dbReference type="ARBA" id="ARBA00022741"/>
    </source>
</evidence>
<reference evidence="11" key="2">
    <citation type="journal article" date="2017" name="J. Anim. Genet.">
        <title>Multiple reference genome sequences of hot pepper reveal the massive evolution of plant disease resistance genes by retroduplication.</title>
        <authorList>
            <person name="Kim S."/>
            <person name="Park J."/>
            <person name="Yeom S.-I."/>
            <person name="Kim Y.-M."/>
            <person name="Seo E."/>
            <person name="Kim K.-T."/>
            <person name="Kim M.-S."/>
            <person name="Lee J.M."/>
            <person name="Cheong K."/>
            <person name="Shin H.-S."/>
            <person name="Kim S.-B."/>
            <person name="Han K."/>
            <person name="Lee J."/>
            <person name="Park M."/>
            <person name="Lee H.-A."/>
            <person name="Lee H.-Y."/>
            <person name="Lee Y."/>
            <person name="Oh S."/>
            <person name="Lee J.H."/>
            <person name="Choi E."/>
            <person name="Choi E."/>
            <person name="Lee S.E."/>
            <person name="Jeon J."/>
            <person name="Kim H."/>
            <person name="Choi G."/>
            <person name="Song H."/>
            <person name="Lee J."/>
            <person name="Lee S.-C."/>
            <person name="Kwon J.-K."/>
            <person name="Lee H.-Y."/>
            <person name="Koo N."/>
            <person name="Hong Y."/>
            <person name="Kim R.W."/>
            <person name="Kang W.-H."/>
            <person name="Huh J.H."/>
            <person name="Kang B.-C."/>
            <person name="Yang T.-J."/>
            <person name="Lee Y.-H."/>
            <person name="Bennetzen J.L."/>
            <person name="Choi D."/>
        </authorList>
    </citation>
    <scope>NUCLEOTIDE SEQUENCE [LARGE SCALE GENOMIC DNA]</scope>
    <source>
        <strain evidence="11">cv. PBC81</strain>
    </source>
</reference>
<evidence type="ECO:0000256" key="6">
    <source>
        <dbReference type="ARBA" id="ARBA00022840"/>
    </source>
</evidence>
<feature type="domain" description="NB-ARC" evidence="8">
    <location>
        <begin position="168"/>
        <end position="333"/>
    </location>
</feature>
<keyword evidence="7" id="KW-0175">Coiled coil</keyword>
<evidence type="ECO:0000256" key="1">
    <source>
        <dbReference type="ARBA" id="ARBA00008894"/>
    </source>
</evidence>